<keyword evidence="2" id="KW-0804">Transcription</keyword>
<accession>L0F8P8</accession>
<reference evidence="5" key="1">
    <citation type="submission" date="2012-02" db="EMBL/GenBank/DDBJ databases">
        <title>Complete sequence of Desulfitobacterium dichloroeliminans LMG P-21439.</title>
        <authorList>
            <person name="Lucas S."/>
            <person name="Han J."/>
            <person name="Lapidus A."/>
            <person name="Cheng J.-F."/>
            <person name="Goodwin L."/>
            <person name="Pitluck S."/>
            <person name="Peters L."/>
            <person name="Ovchinnikova G."/>
            <person name="Teshima H."/>
            <person name="Detter J.C."/>
            <person name="Han C."/>
            <person name="Tapia R."/>
            <person name="Land M."/>
            <person name="Hauser L."/>
            <person name="Kyrpides N."/>
            <person name="Ivanova N."/>
            <person name="Pagani I."/>
            <person name="Kruse T."/>
            <person name="de Vos W.M."/>
            <person name="Boon N."/>
            <person name="Smidt H."/>
            <person name="Woyke T."/>
        </authorList>
    </citation>
    <scope>NUCLEOTIDE SEQUENCE [LARGE SCALE GENOMIC DNA]</scope>
    <source>
        <strain evidence="5">LMG P-21439 / DCA1</strain>
    </source>
</reference>
<keyword evidence="5" id="KW-1185">Reference proteome</keyword>
<sequence length="141" mass="16196">MLYKTEDKPDLALLIALSRSTQAVHRRSAVIFKESDMTLAQFAVLEALYHKGDMTIHQIIESVLSTSGNMTVIINNLEKENLVQRHANPSDKRSFLIAITEKGREKIATTFPKHLQDLKKCFSVYTENEKEQLIRLLRKIK</sequence>
<dbReference type="PRINTS" id="PR00598">
    <property type="entry name" value="HTHMARR"/>
</dbReference>
<keyword evidence="1" id="KW-0805">Transcription regulation</keyword>
<evidence type="ECO:0000313" key="5">
    <source>
        <dbReference type="Proteomes" id="UP000010797"/>
    </source>
</evidence>
<name>L0F8P8_DESDL</name>
<dbReference type="PROSITE" id="PS50995">
    <property type="entry name" value="HTH_MARR_2"/>
    <property type="match status" value="1"/>
</dbReference>
<dbReference type="GO" id="GO:0003700">
    <property type="term" value="F:DNA-binding transcription factor activity"/>
    <property type="evidence" value="ECO:0007669"/>
    <property type="project" value="InterPro"/>
</dbReference>
<dbReference type="SUPFAM" id="SSF46785">
    <property type="entry name" value="Winged helix' DNA-binding domain"/>
    <property type="match status" value="1"/>
</dbReference>
<evidence type="ECO:0000256" key="2">
    <source>
        <dbReference type="ARBA" id="ARBA00023163"/>
    </source>
</evidence>
<dbReference type="InterPro" id="IPR036390">
    <property type="entry name" value="WH_DNA-bd_sf"/>
</dbReference>
<dbReference type="PANTHER" id="PTHR33164">
    <property type="entry name" value="TRANSCRIPTIONAL REGULATOR, MARR FAMILY"/>
    <property type="match status" value="1"/>
</dbReference>
<evidence type="ECO:0000259" key="3">
    <source>
        <dbReference type="PROSITE" id="PS50995"/>
    </source>
</evidence>
<gene>
    <name evidence="4" type="ordered locus">Desdi_1513</name>
</gene>
<dbReference type="KEGG" id="ddl:Desdi_1513"/>
<dbReference type="InterPro" id="IPR036388">
    <property type="entry name" value="WH-like_DNA-bd_sf"/>
</dbReference>
<dbReference type="InterPro" id="IPR039422">
    <property type="entry name" value="MarR/SlyA-like"/>
</dbReference>
<dbReference type="PANTHER" id="PTHR33164:SF56">
    <property type="entry name" value="HTH-TYPE TRANSCRIPTIONAL REGULATOR MHQR"/>
    <property type="match status" value="1"/>
</dbReference>
<dbReference type="STRING" id="871963.Desdi_1513"/>
<dbReference type="OrthoDB" id="1858911at2"/>
<dbReference type="RefSeq" id="WP_015261999.1">
    <property type="nucleotide sequence ID" value="NC_019903.1"/>
</dbReference>
<dbReference type="SMART" id="SM00347">
    <property type="entry name" value="HTH_MARR"/>
    <property type="match status" value="1"/>
</dbReference>
<organism evidence="4 5">
    <name type="scientific">Desulfitobacterium dichloroeliminans (strain LMG P-21439 / DCA1)</name>
    <dbReference type="NCBI Taxonomy" id="871963"/>
    <lineage>
        <taxon>Bacteria</taxon>
        <taxon>Bacillati</taxon>
        <taxon>Bacillota</taxon>
        <taxon>Clostridia</taxon>
        <taxon>Eubacteriales</taxon>
        <taxon>Desulfitobacteriaceae</taxon>
        <taxon>Desulfitobacterium</taxon>
    </lineage>
</organism>
<feature type="domain" description="HTH marR-type" evidence="3">
    <location>
        <begin position="10"/>
        <end position="141"/>
    </location>
</feature>
<proteinExistence type="predicted"/>
<dbReference type="HOGENOM" id="CLU_083287_27_2_9"/>
<dbReference type="GO" id="GO:0006950">
    <property type="term" value="P:response to stress"/>
    <property type="evidence" value="ECO:0007669"/>
    <property type="project" value="TreeGrafter"/>
</dbReference>
<dbReference type="Pfam" id="PF01047">
    <property type="entry name" value="MarR"/>
    <property type="match status" value="1"/>
</dbReference>
<dbReference type="EMBL" id="CP003344">
    <property type="protein sequence ID" value="AGA69006.1"/>
    <property type="molecule type" value="Genomic_DNA"/>
</dbReference>
<dbReference type="InterPro" id="IPR000835">
    <property type="entry name" value="HTH_MarR-typ"/>
</dbReference>
<dbReference type="Gene3D" id="1.10.10.10">
    <property type="entry name" value="Winged helix-like DNA-binding domain superfamily/Winged helix DNA-binding domain"/>
    <property type="match status" value="1"/>
</dbReference>
<dbReference type="eggNOG" id="COG1846">
    <property type="taxonomic scope" value="Bacteria"/>
</dbReference>
<dbReference type="AlphaFoldDB" id="L0F8P8"/>
<protein>
    <submittedName>
        <fullName evidence="4">Transcriptional regulator</fullName>
    </submittedName>
</protein>
<dbReference type="Proteomes" id="UP000010797">
    <property type="component" value="Chromosome"/>
</dbReference>
<evidence type="ECO:0000313" key="4">
    <source>
        <dbReference type="EMBL" id="AGA69006.1"/>
    </source>
</evidence>
<evidence type="ECO:0000256" key="1">
    <source>
        <dbReference type="ARBA" id="ARBA00023015"/>
    </source>
</evidence>